<comment type="caution">
    <text evidence="7">The sequence shown here is derived from an EMBL/GenBank/DDBJ whole genome shotgun (WGS) entry which is preliminary data.</text>
</comment>
<dbReference type="GO" id="GO:0016020">
    <property type="term" value="C:membrane"/>
    <property type="evidence" value="ECO:0007669"/>
    <property type="project" value="UniProtKB-SubCell"/>
</dbReference>
<accession>A0A6N7XCX2</accession>
<evidence type="ECO:0000313" key="7">
    <source>
        <dbReference type="EMBL" id="MST99870.1"/>
    </source>
</evidence>
<dbReference type="RefSeq" id="WP_154437885.1">
    <property type="nucleotide sequence ID" value="NZ_JAHLPJ010000001.1"/>
</dbReference>
<dbReference type="InterPro" id="IPR012902">
    <property type="entry name" value="N_methyl_site"/>
</dbReference>
<evidence type="ECO:0000256" key="6">
    <source>
        <dbReference type="SAM" id="Phobius"/>
    </source>
</evidence>
<dbReference type="PANTHER" id="PTHR30093:SF44">
    <property type="entry name" value="TYPE II SECRETION SYSTEM CORE PROTEIN G"/>
    <property type="match status" value="1"/>
</dbReference>
<evidence type="ECO:0000256" key="2">
    <source>
        <dbReference type="ARBA" id="ARBA00022481"/>
    </source>
</evidence>
<dbReference type="EMBL" id="VUNQ01000001">
    <property type="protein sequence ID" value="MST99870.1"/>
    <property type="molecule type" value="Genomic_DNA"/>
</dbReference>
<keyword evidence="2" id="KW-0488">Methylation</keyword>
<protein>
    <submittedName>
        <fullName evidence="7">Type II secretion system protein</fullName>
    </submittedName>
</protein>
<dbReference type="PANTHER" id="PTHR30093">
    <property type="entry name" value="GENERAL SECRETION PATHWAY PROTEIN G"/>
    <property type="match status" value="1"/>
</dbReference>
<dbReference type="Gene3D" id="3.30.700.10">
    <property type="entry name" value="Glycoprotein, Type 4 Pilin"/>
    <property type="match status" value="1"/>
</dbReference>
<reference evidence="7 8" key="1">
    <citation type="submission" date="2019-09" db="EMBL/GenBank/DDBJ databases">
        <title>In-depth cultivation of the pig gut microbiome towards novel bacterial diversity and tailored functional studies.</title>
        <authorList>
            <person name="Wylensek D."/>
            <person name="Hitch T.C.A."/>
            <person name="Clavel T."/>
        </authorList>
    </citation>
    <scope>NUCLEOTIDE SEQUENCE [LARGE SCALE GENOMIC DNA]</scope>
    <source>
        <strain evidence="7 8">WCA3-693-APC-4?</strain>
    </source>
</reference>
<name>A0A6N7XCX2_9FIRM</name>
<dbReference type="PROSITE" id="PS00409">
    <property type="entry name" value="PROKAR_NTER_METHYL"/>
    <property type="match status" value="1"/>
</dbReference>
<sequence>MLQWLSRKMKKRKGFTLVELVVVIAILGILAGIAVPKLGSSKNTAKIAAHNTNIRILKSTAAMYLADYPNTEKTELTEEDLKDYLDGEKFPKVPSGLKNDEDKPIDEKYTITIDEKGNIIIEPKEITPKEETNSGD</sequence>
<dbReference type="AlphaFoldDB" id="A0A6N7XCX2"/>
<organism evidence="7 8">
    <name type="scientific">Tissierella pigra</name>
    <dbReference type="NCBI Taxonomy" id="2607614"/>
    <lineage>
        <taxon>Bacteria</taxon>
        <taxon>Bacillati</taxon>
        <taxon>Bacillota</taxon>
        <taxon>Tissierellia</taxon>
        <taxon>Tissierellales</taxon>
        <taxon>Tissierellaceae</taxon>
        <taxon>Tissierella</taxon>
    </lineage>
</organism>
<dbReference type="InterPro" id="IPR045584">
    <property type="entry name" value="Pilin-like"/>
</dbReference>
<keyword evidence="4 6" id="KW-1133">Transmembrane helix</keyword>
<proteinExistence type="predicted"/>
<evidence type="ECO:0000256" key="5">
    <source>
        <dbReference type="ARBA" id="ARBA00023136"/>
    </source>
</evidence>
<evidence type="ECO:0000256" key="4">
    <source>
        <dbReference type="ARBA" id="ARBA00022989"/>
    </source>
</evidence>
<dbReference type="NCBIfam" id="TIGR02532">
    <property type="entry name" value="IV_pilin_GFxxxE"/>
    <property type="match status" value="1"/>
</dbReference>
<dbReference type="Proteomes" id="UP000469523">
    <property type="component" value="Unassembled WGS sequence"/>
</dbReference>
<feature type="transmembrane region" description="Helical" evidence="6">
    <location>
        <begin position="15"/>
        <end position="35"/>
    </location>
</feature>
<dbReference type="Pfam" id="PF07963">
    <property type="entry name" value="N_methyl"/>
    <property type="match status" value="1"/>
</dbReference>
<keyword evidence="3 6" id="KW-0812">Transmembrane</keyword>
<comment type="subcellular location">
    <subcellularLocation>
        <location evidence="1">Membrane</location>
        <topology evidence="1">Single-pass membrane protein</topology>
    </subcellularLocation>
</comment>
<evidence type="ECO:0000256" key="3">
    <source>
        <dbReference type="ARBA" id="ARBA00022692"/>
    </source>
</evidence>
<evidence type="ECO:0000313" key="8">
    <source>
        <dbReference type="Proteomes" id="UP000469523"/>
    </source>
</evidence>
<evidence type="ECO:0000256" key="1">
    <source>
        <dbReference type="ARBA" id="ARBA00004167"/>
    </source>
</evidence>
<gene>
    <name evidence="7" type="ORF">FYJ83_00130</name>
</gene>
<keyword evidence="8" id="KW-1185">Reference proteome</keyword>
<keyword evidence="5 6" id="KW-0472">Membrane</keyword>
<dbReference type="SUPFAM" id="SSF54523">
    <property type="entry name" value="Pili subunits"/>
    <property type="match status" value="1"/>
</dbReference>